<feature type="binding site" evidence="9">
    <location>
        <position position="131"/>
    </location>
    <ligand>
        <name>Zn(2+)</name>
        <dbReference type="ChEBI" id="CHEBI:29105"/>
        <note>catalytic</note>
    </ligand>
</feature>
<dbReference type="Proteomes" id="UP000198838">
    <property type="component" value="Unassembled WGS sequence"/>
</dbReference>
<dbReference type="STRING" id="1120918.SAMN05216249_101152"/>
<dbReference type="InterPro" id="IPR002036">
    <property type="entry name" value="YbeY"/>
</dbReference>
<dbReference type="GO" id="GO:0005737">
    <property type="term" value="C:cytoplasm"/>
    <property type="evidence" value="ECO:0007669"/>
    <property type="project" value="UniProtKB-SubCell"/>
</dbReference>
<evidence type="ECO:0000256" key="3">
    <source>
        <dbReference type="ARBA" id="ARBA00022552"/>
    </source>
</evidence>
<evidence type="ECO:0000256" key="2">
    <source>
        <dbReference type="ARBA" id="ARBA00022517"/>
    </source>
</evidence>
<evidence type="ECO:0000256" key="5">
    <source>
        <dbReference type="ARBA" id="ARBA00022723"/>
    </source>
</evidence>
<comment type="function">
    <text evidence="9">Single strand-specific metallo-endoribonuclease involved in late-stage 70S ribosome quality control and in maturation of the 3' terminus of the 16S rRNA.</text>
</comment>
<keyword evidence="7 9" id="KW-0378">Hydrolase</keyword>
<dbReference type="HAMAP" id="MF_00009">
    <property type="entry name" value="Endoribonucl_YbeY"/>
    <property type="match status" value="1"/>
</dbReference>
<dbReference type="GO" id="GO:0004521">
    <property type="term" value="F:RNA endonuclease activity"/>
    <property type="evidence" value="ECO:0007669"/>
    <property type="project" value="UniProtKB-UniRule"/>
</dbReference>
<feature type="binding site" evidence="9">
    <location>
        <position position="141"/>
    </location>
    <ligand>
        <name>Zn(2+)</name>
        <dbReference type="ChEBI" id="CHEBI:29105"/>
        <note>catalytic</note>
    </ligand>
</feature>
<dbReference type="SUPFAM" id="SSF55486">
    <property type="entry name" value="Metalloproteases ('zincins'), catalytic domain"/>
    <property type="match status" value="1"/>
</dbReference>
<feature type="binding site" evidence="9">
    <location>
        <position position="135"/>
    </location>
    <ligand>
        <name>Zn(2+)</name>
        <dbReference type="ChEBI" id="CHEBI:29105"/>
        <note>catalytic</note>
    </ligand>
</feature>
<proteinExistence type="inferred from homology"/>
<dbReference type="EMBL" id="FOJY01000001">
    <property type="protein sequence ID" value="SFA71106.1"/>
    <property type="molecule type" value="Genomic_DNA"/>
</dbReference>
<accession>A0A1I0V6D9</accession>
<comment type="similarity">
    <text evidence="1 9">Belongs to the endoribonuclease YbeY family.</text>
</comment>
<dbReference type="PANTHER" id="PTHR46986:SF1">
    <property type="entry name" value="ENDORIBONUCLEASE YBEY, CHLOROPLASTIC"/>
    <property type="match status" value="1"/>
</dbReference>
<dbReference type="RefSeq" id="WP_092869866.1">
    <property type="nucleotide sequence ID" value="NZ_FOJY01000001.1"/>
</dbReference>
<reference evidence="10 11" key="1">
    <citation type="submission" date="2016-10" db="EMBL/GenBank/DDBJ databases">
        <authorList>
            <person name="de Groot N.N."/>
        </authorList>
    </citation>
    <scope>NUCLEOTIDE SEQUENCE [LARGE SCALE GENOMIC DNA]</scope>
    <source>
        <strain evidence="10 11">DSM 5522</strain>
    </source>
</reference>
<evidence type="ECO:0000256" key="9">
    <source>
        <dbReference type="HAMAP-Rule" id="MF_00009"/>
    </source>
</evidence>
<comment type="cofactor">
    <cofactor evidence="9">
        <name>Zn(2+)</name>
        <dbReference type="ChEBI" id="CHEBI:29105"/>
    </cofactor>
    <text evidence="9">Binds 1 zinc ion.</text>
</comment>
<keyword evidence="6 9" id="KW-0255">Endonuclease</keyword>
<keyword evidence="3 9" id="KW-0698">rRNA processing</keyword>
<evidence type="ECO:0000256" key="7">
    <source>
        <dbReference type="ARBA" id="ARBA00022801"/>
    </source>
</evidence>
<organism evidence="10 11">
    <name type="scientific">Acetitomaculum ruminis DSM 5522</name>
    <dbReference type="NCBI Taxonomy" id="1120918"/>
    <lineage>
        <taxon>Bacteria</taxon>
        <taxon>Bacillati</taxon>
        <taxon>Bacillota</taxon>
        <taxon>Clostridia</taxon>
        <taxon>Lachnospirales</taxon>
        <taxon>Lachnospiraceae</taxon>
        <taxon>Acetitomaculum</taxon>
    </lineage>
</organism>
<protein>
    <recommendedName>
        <fullName evidence="9">Endoribonuclease YbeY</fullName>
        <ecNumber evidence="9">3.1.-.-</ecNumber>
    </recommendedName>
</protein>
<keyword evidence="5 9" id="KW-0479">Metal-binding</keyword>
<evidence type="ECO:0000313" key="11">
    <source>
        <dbReference type="Proteomes" id="UP000198838"/>
    </source>
</evidence>
<gene>
    <name evidence="9" type="primary">ybeY</name>
    <name evidence="10" type="ORF">SAMN05216249_101152</name>
</gene>
<name>A0A1I0V6D9_9FIRM</name>
<dbReference type="OrthoDB" id="9807740at2"/>
<keyword evidence="4 9" id="KW-0540">Nuclease</keyword>
<dbReference type="InterPro" id="IPR023091">
    <property type="entry name" value="MetalPrtase_cat_dom_sf_prd"/>
</dbReference>
<sequence>MSLSIEKEVDLDLEIDYEDIAKLVIEKALDYENCPYESEINLILTDDEGIRVINKEYRNIDRATDVLSFPMVDYEFPSDFSKLEDYTDDYFNPETGELVLGDIIISIPKVYEQAENYGHSIKREFAFLVCHSMLHLFGYDHMEESEASIMEKKQADILEQLGITR</sequence>
<dbReference type="NCBIfam" id="TIGR00043">
    <property type="entry name" value="rRNA maturation RNase YbeY"/>
    <property type="match status" value="1"/>
</dbReference>
<dbReference type="InterPro" id="IPR020549">
    <property type="entry name" value="YbeY_CS"/>
</dbReference>
<evidence type="ECO:0000313" key="10">
    <source>
        <dbReference type="EMBL" id="SFA71106.1"/>
    </source>
</evidence>
<keyword evidence="9" id="KW-0963">Cytoplasm</keyword>
<evidence type="ECO:0000256" key="4">
    <source>
        <dbReference type="ARBA" id="ARBA00022722"/>
    </source>
</evidence>
<dbReference type="GO" id="GO:0004222">
    <property type="term" value="F:metalloendopeptidase activity"/>
    <property type="evidence" value="ECO:0007669"/>
    <property type="project" value="InterPro"/>
</dbReference>
<dbReference type="PANTHER" id="PTHR46986">
    <property type="entry name" value="ENDORIBONUCLEASE YBEY, CHLOROPLASTIC"/>
    <property type="match status" value="1"/>
</dbReference>
<dbReference type="GO" id="GO:0008270">
    <property type="term" value="F:zinc ion binding"/>
    <property type="evidence" value="ECO:0007669"/>
    <property type="project" value="UniProtKB-UniRule"/>
</dbReference>
<comment type="subcellular location">
    <subcellularLocation>
        <location evidence="9">Cytoplasm</location>
    </subcellularLocation>
</comment>
<evidence type="ECO:0000256" key="1">
    <source>
        <dbReference type="ARBA" id="ARBA00010875"/>
    </source>
</evidence>
<evidence type="ECO:0000256" key="8">
    <source>
        <dbReference type="ARBA" id="ARBA00022833"/>
    </source>
</evidence>
<dbReference type="PROSITE" id="PS01306">
    <property type="entry name" value="UPF0054"/>
    <property type="match status" value="1"/>
</dbReference>
<dbReference type="GO" id="GO:0006364">
    <property type="term" value="P:rRNA processing"/>
    <property type="evidence" value="ECO:0007669"/>
    <property type="project" value="UniProtKB-UniRule"/>
</dbReference>
<keyword evidence="11" id="KW-1185">Reference proteome</keyword>
<dbReference type="Pfam" id="PF02130">
    <property type="entry name" value="YbeY"/>
    <property type="match status" value="1"/>
</dbReference>
<keyword evidence="8 9" id="KW-0862">Zinc</keyword>
<dbReference type="AlphaFoldDB" id="A0A1I0V6D9"/>
<evidence type="ECO:0000256" key="6">
    <source>
        <dbReference type="ARBA" id="ARBA00022759"/>
    </source>
</evidence>
<dbReference type="EC" id="3.1.-.-" evidence="9"/>
<keyword evidence="2 9" id="KW-0690">Ribosome biogenesis</keyword>
<dbReference type="Gene3D" id="3.40.390.30">
    <property type="entry name" value="Metalloproteases ('zincins'), catalytic domain"/>
    <property type="match status" value="1"/>
</dbReference>